<evidence type="ECO:0000256" key="5">
    <source>
        <dbReference type="ARBA" id="ARBA00023277"/>
    </source>
</evidence>
<dbReference type="Gene3D" id="1.10.150.240">
    <property type="entry name" value="Putative phosphatase, domain 2"/>
    <property type="match status" value="1"/>
</dbReference>
<dbReference type="PANTHER" id="PTHR46193:SF18">
    <property type="entry name" value="HEXITOL PHOSPHATASE B"/>
    <property type="match status" value="1"/>
</dbReference>
<reference evidence="6" key="1">
    <citation type="journal article" date="2014" name="Int. J. Syst. Evol. Microbiol.">
        <title>Complete genome sequence of Corynebacterium casei LMG S-19264T (=DSM 44701T), isolated from a smear-ripened cheese.</title>
        <authorList>
            <consortium name="US DOE Joint Genome Institute (JGI-PGF)"/>
            <person name="Walter F."/>
            <person name="Albersmeier A."/>
            <person name="Kalinowski J."/>
            <person name="Ruckert C."/>
        </authorList>
    </citation>
    <scope>NUCLEOTIDE SEQUENCE</scope>
    <source>
        <strain evidence="6">KCTC 12368</strain>
    </source>
</reference>
<name>A0A918Q1K9_9BACT</name>
<organism evidence="6 7">
    <name type="scientific">Echinicola pacifica</name>
    <dbReference type="NCBI Taxonomy" id="346377"/>
    <lineage>
        <taxon>Bacteria</taxon>
        <taxon>Pseudomonadati</taxon>
        <taxon>Bacteroidota</taxon>
        <taxon>Cytophagia</taxon>
        <taxon>Cytophagales</taxon>
        <taxon>Cyclobacteriaceae</taxon>
        <taxon>Echinicola</taxon>
    </lineage>
</organism>
<proteinExistence type="inferred from homology"/>
<dbReference type="Proteomes" id="UP000619457">
    <property type="component" value="Unassembled WGS sequence"/>
</dbReference>
<evidence type="ECO:0000313" key="6">
    <source>
        <dbReference type="EMBL" id="GGZ27594.1"/>
    </source>
</evidence>
<gene>
    <name evidence="6" type="ORF">GCM10007049_20540</name>
</gene>
<evidence type="ECO:0000256" key="4">
    <source>
        <dbReference type="ARBA" id="ARBA00022842"/>
    </source>
</evidence>
<keyword evidence="4" id="KW-0460">Magnesium</keyword>
<comment type="similarity">
    <text evidence="2">Belongs to the HAD-like hydrolase superfamily. CbbY/CbbZ/Gph/YieH family.</text>
</comment>
<dbReference type="InterPro" id="IPR051600">
    <property type="entry name" value="Beta-PGM-like"/>
</dbReference>
<dbReference type="SFLD" id="SFLDG01129">
    <property type="entry name" value="C1.5:_HAD__Beta-PGM__Phosphata"/>
    <property type="match status" value="1"/>
</dbReference>
<sequence length="252" mass="28739">MLHSGPGGNFNYSDRTNFFGLMFTFFIETELTMSNEDLTFIFDLNGTIIDDMHFHTKAWHQLLNEELGANLSWNQVKLEMYGKNPEVLDRVFGKGRFSEEEALRWSIKKEENYQQEYRAHLSLIPGMREFFEKASQAGVKMALGTAAIPFNVDFVLDNLHIRDYFSAIVTADDVLLSKPNPETFTKGAELLGREPEDCIVFEDAPKGVEAAQNAGMKAVVLTTAHPKEDFDQYDNVLAFIEDYNDPFILELI</sequence>
<evidence type="ECO:0000256" key="1">
    <source>
        <dbReference type="ARBA" id="ARBA00001946"/>
    </source>
</evidence>
<evidence type="ECO:0000256" key="3">
    <source>
        <dbReference type="ARBA" id="ARBA00022723"/>
    </source>
</evidence>
<keyword evidence="7" id="KW-1185">Reference proteome</keyword>
<accession>A0A918Q1K9</accession>
<dbReference type="InterPro" id="IPR023214">
    <property type="entry name" value="HAD_sf"/>
</dbReference>
<dbReference type="GO" id="GO:0003824">
    <property type="term" value="F:catalytic activity"/>
    <property type="evidence" value="ECO:0007669"/>
    <property type="project" value="UniProtKB-ARBA"/>
</dbReference>
<dbReference type="SUPFAM" id="SSF56784">
    <property type="entry name" value="HAD-like"/>
    <property type="match status" value="1"/>
</dbReference>
<comment type="cofactor">
    <cofactor evidence="1">
        <name>Mg(2+)</name>
        <dbReference type="ChEBI" id="CHEBI:18420"/>
    </cofactor>
</comment>
<dbReference type="SFLD" id="SFLDG01135">
    <property type="entry name" value="C1.5.6:_HAD__Beta-PGM__Phospha"/>
    <property type="match status" value="1"/>
</dbReference>
<evidence type="ECO:0000313" key="7">
    <source>
        <dbReference type="Proteomes" id="UP000619457"/>
    </source>
</evidence>
<dbReference type="InterPro" id="IPR006439">
    <property type="entry name" value="HAD-SF_hydro_IA"/>
</dbReference>
<dbReference type="Gene3D" id="3.40.50.1000">
    <property type="entry name" value="HAD superfamily/HAD-like"/>
    <property type="match status" value="1"/>
</dbReference>
<dbReference type="InterPro" id="IPR023198">
    <property type="entry name" value="PGP-like_dom2"/>
</dbReference>
<comment type="caution">
    <text evidence="6">The sequence shown here is derived from an EMBL/GenBank/DDBJ whole genome shotgun (WGS) entry which is preliminary data.</text>
</comment>
<dbReference type="Pfam" id="PF00702">
    <property type="entry name" value="Hydrolase"/>
    <property type="match status" value="1"/>
</dbReference>
<dbReference type="GO" id="GO:0046872">
    <property type="term" value="F:metal ion binding"/>
    <property type="evidence" value="ECO:0007669"/>
    <property type="project" value="UniProtKB-KW"/>
</dbReference>
<dbReference type="SFLD" id="SFLDS00003">
    <property type="entry name" value="Haloacid_Dehalogenase"/>
    <property type="match status" value="1"/>
</dbReference>
<dbReference type="InterPro" id="IPR036412">
    <property type="entry name" value="HAD-like_sf"/>
</dbReference>
<dbReference type="PANTHER" id="PTHR46193">
    <property type="entry name" value="6-PHOSPHOGLUCONATE PHOSPHATASE"/>
    <property type="match status" value="1"/>
</dbReference>
<dbReference type="AlphaFoldDB" id="A0A918Q1K9"/>
<keyword evidence="5" id="KW-0119">Carbohydrate metabolism</keyword>
<evidence type="ECO:0000256" key="2">
    <source>
        <dbReference type="ARBA" id="ARBA00006171"/>
    </source>
</evidence>
<protein>
    <submittedName>
        <fullName evidence="6">Beta-phosphoglucomutase</fullName>
    </submittedName>
</protein>
<keyword evidence="3" id="KW-0479">Metal-binding</keyword>
<dbReference type="CDD" id="cd07505">
    <property type="entry name" value="HAD_BPGM-like"/>
    <property type="match status" value="1"/>
</dbReference>
<dbReference type="NCBIfam" id="TIGR01549">
    <property type="entry name" value="HAD-SF-IA-v1"/>
    <property type="match status" value="1"/>
</dbReference>
<reference evidence="6" key="2">
    <citation type="submission" date="2020-09" db="EMBL/GenBank/DDBJ databases">
        <authorList>
            <person name="Sun Q."/>
            <person name="Kim S."/>
        </authorList>
    </citation>
    <scope>NUCLEOTIDE SEQUENCE</scope>
    <source>
        <strain evidence="6">KCTC 12368</strain>
    </source>
</reference>
<dbReference type="NCBIfam" id="TIGR01509">
    <property type="entry name" value="HAD-SF-IA-v3"/>
    <property type="match status" value="1"/>
</dbReference>
<dbReference type="EMBL" id="BMWX01000003">
    <property type="protein sequence ID" value="GGZ27594.1"/>
    <property type="molecule type" value="Genomic_DNA"/>
</dbReference>